<protein>
    <submittedName>
        <fullName evidence="1">Uncharacterized protein</fullName>
    </submittedName>
</protein>
<accession>A0A2Z7CAM4</accession>
<name>A0A2Z7CAM4_9LAMI</name>
<evidence type="ECO:0000313" key="1">
    <source>
        <dbReference type="EMBL" id="KZV41493.1"/>
    </source>
</evidence>
<gene>
    <name evidence="1" type="ORF">F511_35714</name>
</gene>
<dbReference type="AlphaFoldDB" id="A0A2Z7CAM4"/>
<proteinExistence type="predicted"/>
<sequence>MSDRVNCWYFRRCVLVGSSSNVDVDFKRWYFSCDDRQRALRDSEATTFCEQEPAVDLLEVRVEALDSSFFVLRSIPLLEVVVGWRQNREATPTFVCCVVQVLYQISRDPVVVSVTDLRMRGRAAIPHSSRCWDLLALMRRVINYHSSWVGQRQVELFDASGIRVWCKDERSGIKRINVKVTMYNRRNRLYPKAMYEGDP</sequence>
<keyword evidence="2" id="KW-1185">Reference proteome</keyword>
<dbReference type="Proteomes" id="UP000250235">
    <property type="component" value="Unassembled WGS sequence"/>
</dbReference>
<dbReference type="EMBL" id="KQ999442">
    <property type="protein sequence ID" value="KZV41493.1"/>
    <property type="molecule type" value="Genomic_DNA"/>
</dbReference>
<organism evidence="1 2">
    <name type="scientific">Dorcoceras hygrometricum</name>
    <dbReference type="NCBI Taxonomy" id="472368"/>
    <lineage>
        <taxon>Eukaryota</taxon>
        <taxon>Viridiplantae</taxon>
        <taxon>Streptophyta</taxon>
        <taxon>Embryophyta</taxon>
        <taxon>Tracheophyta</taxon>
        <taxon>Spermatophyta</taxon>
        <taxon>Magnoliopsida</taxon>
        <taxon>eudicotyledons</taxon>
        <taxon>Gunneridae</taxon>
        <taxon>Pentapetalae</taxon>
        <taxon>asterids</taxon>
        <taxon>lamiids</taxon>
        <taxon>Lamiales</taxon>
        <taxon>Gesneriaceae</taxon>
        <taxon>Didymocarpoideae</taxon>
        <taxon>Trichosporeae</taxon>
        <taxon>Loxocarpinae</taxon>
        <taxon>Dorcoceras</taxon>
    </lineage>
</organism>
<reference evidence="1 2" key="1">
    <citation type="journal article" date="2015" name="Proc. Natl. Acad. Sci. U.S.A.">
        <title>The resurrection genome of Boea hygrometrica: A blueprint for survival of dehydration.</title>
        <authorList>
            <person name="Xiao L."/>
            <person name="Yang G."/>
            <person name="Zhang L."/>
            <person name="Yang X."/>
            <person name="Zhao S."/>
            <person name="Ji Z."/>
            <person name="Zhou Q."/>
            <person name="Hu M."/>
            <person name="Wang Y."/>
            <person name="Chen M."/>
            <person name="Xu Y."/>
            <person name="Jin H."/>
            <person name="Xiao X."/>
            <person name="Hu G."/>
            <person name="Bao F."/>
            <person name="Hu Y."/>
            <person name="Wan P."/>
            <person name="Li L."/>
            <person name="Deng X."/>
            <person name="Kuang T."/>
            <person name="Xiang C."/>
            <person name="Zhu J.K."/>
            <person name="Oliver M.J."/>
            <person name="He Y."/>
        </authorList>
    </citation>
    <scope>NUCLEOTIDE SEQUENCE [LARGE SCALE GENOMIC DNA]</scope>
    <source>
        <strain evidence="2">cv. XS01</strain>
    </source>
</reference>
<evidence type="ECO:0000313" key="2">
    <source>
        <dbReference type="Proteomes" id="UP000250235"/>
    </source>
</evidence>